<feature type="region of interest" description="Disordered" evidence="1">
    <location>
        <begin position="1"/>
        <end position="25"/>
    </location>
</feature>
<protein>
    <submittedName>
        <fullName evidence="2">Uncharacterized protein</fullName>
    </submittedName>
</protein>
<accession>A0A644XD02</accession>
<evidence type="ECO:0000256" key="1">
    <source>
        <dbReference type="SAM" id="MobiDB-lite"/>
    </source>
</evidence>
<evidence type="ECO:0000313" key="2">
    <source>
        <dbReference type="EMBL" id="MPM14106.1"/>
    </source>
</evidence>
<sequence>MRPVVPAAAEHGAPGDRPEERQRVQSPAPFTVGQLRRLGWQLFQRLRIILKTVRRGQDIQQPALFRRGVELGGETAEFECQQLRLRLDQFG</sequence>
<name>A0A644XD02_9ZZZZ</name>
<dbReference type="EMBL" id="VSSQ01002226">
    <property type="protein sequence ID" value="MPM14106.1"/>
    <property type="molecule type" value="Genomic_DNA"/>
</dbReference>
<dbReference type="AlphaFoldDB" id="A0A644XD02"/>
<comment type="caution">
    <text evidence="2">The sequence shown here is derived from an EMBL/GenBank/DDBJ whole genome shotgun (WGS) entry which is preliminary data.</text>
</comment>
<gene>
    <name evidence="2" type="ORF">SDC9_60466</name>
</gene>
<organism evidence="2">
    <name type="scientific">bioreactor metagenome</name>
    <dbReference type="NCBI Taxonomy" id="1076179"/>
    <lineage>
        <taxon>unclassified sequences</taxon>
        <taxon>metagenomes</taxon>
        <taxon>ecological metagenomes</taxon>
    </lineage>
</organism>
<feature type="compositionally biased region" description="Basic and acidic residues" evidence="1">
    <location>
        <begin position="13"/>
        <end position="23"/>
    </location>
</feature>
<proteinExistence type="predicted"/>
<reference evidence="2" key="1">
    <citation type="submission" date="2019-08" db="EMBL/GenBank/DDBJ databases">
        <authorList>
            <person name="Kucharzyk K."/>
            <person name="Murdoch R.W."/>
            <person name="Higgins S."/>
            <person name="Loffler F."/>
        </authorList>
    </citation>
    <scope>NUCLEOTIDE SEQUENCE</scope>
</reference>